<dbReference type="EMBL" id="BMPI01000010">
    <property type="protein sequence ID" value="GGM24117.1"/>
    <property type="molecule type" value="Genomic_DNA"/>
</dbReference>
<feature type="region of interest" description="Disordered" evidence="1">
    <location>
        <begin position="1"/>
        <end position="84"/>
    </location>
</feature>
<dbReference type="Proteomes" id="UP000642070">
    <property type="component" value="Unassembled WGS sequence"/>
</dbReference>
<evidence type="ECO:0000256" key="1">
    <source>
        <dbReference type="SAM" id="MobiDB-lite"/>
    </source>
</evidence>
<name>A0A917TIH3_9ACTN</name>
<accession>A0A917TIH3</accession>
<reference evidence="2" key="1">
    <citation type="journal article" date="2014" name="Int. J. Syst. Evol. Microbiol.">
        <title>Complete genome sequence of Corynebacterium casei LMG S-19264T (=DSM 44701T), isolated from a smear-ripened cheese.</title>
        <authorList>
            <consortium name="US DOE Joint Genome Institute (JGI-PGF)"/>
            <person name="Walter F."/>
            <person name="Albersmeier A."/>
            <person name="Kalinowski J."/>
            <person name="Ruckert C."/>
        </authorList>
    </citation>
    <scope>NUCLEOTIDE SEQUENCE</scope>
    <source>
        <strain evidence="2">JCM 19831</strain>
    </source>
</reference>
<evidence type="ECO:0000313" key="3">
    <source>
        <dbReference type="Proteomes" id="UP000642070"/>
    </source>
</evidence>
<protein>
    <submittedName>
        <fullName evidence="2">Uncharacterized protein</fullName>
    </submittedName>
</protein>
<gene>
    <name evidence="2" type="ORF">GCM10007977_026590</name>
</gene>
<evidence type="ECO:0000313" key="2">
    <source>
        <dbReference type="EMBL" id="GGM24117.1"/>
    </source>
</evidence>
<comment type="caution">
    <text evidence="2">The sequence shown here is derived from an EMBL/GenBank/DDBJ whole genome shotgun (WGS) entry which is preliminary data.</text>
</comment>
<dbReference type="AlphaFoldDB" id="A0A917TIH3"/>
<feature type="compositionally biased region" description="Basic and acidic residues" evidence="1">
    <location>
        <begin position="44"/>
        <end position="56"/>
    </location>
</feature>
<organism evidence="2 3">
    <name type="scientific">Dactylosporangium sucinum</name>
    <dbReference type="NCBI Taxonomy" id="1424081"/>
    <lineage>
        <taxon>Bacteria</taxon>
        <taxon>Bacillati</taxon>
        <taxon>Actinomycetota</taxon>
        <taxon>Actinomycetes</taxon>
        <taxon>Micromonosporales</taxon>
        <taxon>Micromonosporaceae</taxon>
        <taxon>Dactylosporangium</taxon>
    </lineage>
</organism>
<reference evidence="2" key="2">
    <citation type="submission" date="2020-09" db="EMBL/GenBank/DDBJ databases">
        <authorList>
            <person name="Sun Q."/>
            <person name="Ohkuma M."/>
        </authorList>
    </citation>
    <scope>NUCLEOTIDE SEQUENCE</scope>
    <source>
        <strain evidence="2">JCM 19831</strain>
    </source>
</reference>
<sequence>MGLTPGQRPEYGRGAASKSAGVGLMPAPAAAPGPAAAAKLPTEGARDNRGGAERGQPRGFNPCLKGRTTRSSWRRSVPTEDPIGCTRRVRCNAGQERAWSGSGGRACRHPLL</sequence>
<proteinExistence type="predicted"/>
<keyword evidence="3" id="KW-1185">Reference proteome</keyword>
<feature type="compositionally biased region" description="Low complexity" evidence="1">
    <location>
        <begin position="26"/>
        <end position="38"/>
    </location>
</feature>